<reference evidence="1" key="1">
    <citation type="submission" date="2021-06" db="EMBL/GenBank/DDBJ databases">
        <authorList>
            <person name="Kallberg Y."/>
            <person name="Tangrot J."/>
            <person name="Rosling A."/>
        </authorList>
    </citation>
    <scope>NUCLEOTIDE SEQUENCE</scope>
    <source>
        <strain evidence="1">IL203A</strain>
    </source>
</reference>
<gene>
    <name evidence="1" type="ORF">DHETER_LOCUS1418</name>
</gene>
<evidence type="ECO:0000313" key="1">
    <source>
        <dbReference type="EMBL" id="CAG8464175.1"/>
    </source>
</evidence>
<proteinExistence type="predicted"/>
<organism evidence="1 2">
    <name type="scientific">Dentiscutata heterogama</name>
    <dbReference type="NCBI Taxonomy" id="1316150"/>
    <lineage>
        <taxon>Eukaryota</taxon>
        <taxon>Fungi</taxon>
        <taxon>Fungi incertae sedis</taxon>
        <taxon>Mucoromycota</taxon>
        <taxon>Glomeromycotina</taxon>
        <taxon>Glomeromycetes</taxon>
        <taxon>Diversisporales</taxon>
        <taxon>Gigasporaceae</taxon>
        <taxon>Dentiscutata</taxon>
    </lineage>
</organism>
<dbReference type="EMBL" id="CAJVPU010000846">
    <property type="protein sequence ID" value="CAG8464175.1"/>
    <property type="molecule type" value="Genomic_DNA"/>
</dbReference>
<evidence type="ECO:0000313" key="2">
    <source>
        <dbReference type="Proteomes" id="UP000789702"/>
    </source>
</evidence>
<name>A0ACA9KB94_9GLOM</name>
<keyword evidence="2" id="KW-1185">Reference proteome</keyword>
<dbReference type="Proteomes" id="UP000789702">
    <property type="component" value="Unassembled WGS sequence"/>
</dbReference>
<accession>A0ACA9KB94</accession>
<sequence length="93" mass="10869">MKFRFLTQHFIIGSNDIEDTNPISFVTGWIIYEKFNDPNKSDENYEIVLKCFQSKDYLSTCHLYCREEIKQIMLERVGFRAASAAASCKLSKM</sequence>
<protein>
    <submittedName>
        <fullName evidence="1">9921_t:CDS:1</fullName>
    </submittedName>
</protein>
<comment type="caution">
    <text evidence="1">The sequence shown here is derived from an EMBL/GenBank/DDBJ whole genome shotgun (WGS) entry which is preliminary data.</text>
</comment>